<dbReference type="Gene3D" id="3.30.1330.60">
    <property type="entry name" value="OmpA-like domain"/>
    <property type="match status" value="1"/>
</dbReference>
<dbReference type="InterPro" id="IPR050811">
    <property type="entry name" value="Phosphate_ABC_transporter"/>
</dbReference>
<evidence type="ECO:0000313" key="7">
    <source>
        <dbReference type="Proteomes" id="UP001501588"/>
    </source>
</evidence>
<sequence>MNKRHARAALKGLCLTAVALAPAAALAEEVRLTLRNGGSVCGVITSEAGGTVTMMTGQGSRAVPSSQVASRKAEDCGGGQAAAAPNRGAAPQAAAGAQTAQAPARPAAPAAASNQLPPGRELKMSGVADIGELLMPDLVDGYIAGMGLRPKGWSQGATPEQRFQDGRDGRGQPQRRLSIERTGPGDAFVALGERRADIAMSTRAPNEQEASGVQRALGVDLVTAQHENVLAVDGLAVIVHPDNPVQRLKMEQIRDIFAGAITNWNAVGGPNRPIRVVAAEPGAGATEQFVGEVMSEKPMAGNVERMPSNSQIANTVAAEPGAIGYVGMAFVGRARALNLVASCGIEFPAGSFEVKTQDYPLERRLFLYSGAKGNPMVEDFVRYIASPAGAEVISDAGFIALQPTLGTREYTQFRLLDATRAAPTAPDPRYIQAMADYSLAVRQSLRLSSTFRFDAGSQSLDTLGQSEVERVAEFMKRPENAKYKVNVLGFSDNIGAFGQQRSVSEKRAKEVAQQLKQRGVTVNQIAGFGYVAPVACEEDANAPAKNRRVELWLSQ</sequence>
<feature type="chain" id="PRO_5047083225" evidence="4">
    <location>
        <begin position="28"/>
        <end position="555"/>
    </location>
</feature>
<evidence type="ECO:0000256" key="3">
    <source>
        <dbReference type="SAM" id="MobiDB-lite"/>
    </source>
</evidence>
<feature type="compositionally biased region" description="Polar residues" evidence="3">
    <location>
        <begin position="56"/>
        <end position="69"/>
    </location>
</feature>
<feature type="region of interest" description="Disordered" evidence="3">
    <location>
        <begin position="149"/>
        <end position="178"/>
    </location>
</feature>
<keyword evidence="1 4" id="KW-0732">Signal</keyword>
<dbReference type="EMBL" id="BAAAFZ010000026">
    <property type="protein sequence ID" value="GAA0582290.1"/>
    <property type="molecule type" value="Genomic_DNA"/>
</dbReference>
<feature type="domain" description="OmpA-like" evidence="5">
    <location>
        <begin position="440"/>
        <end position="555"/>
    </location>
</feature>
<dbReference type="PANTHER" id="PTHR30570:SF1">
    <property type="entry name" value="PHOSPHATE-BINDING PROTEIN PSTS"/>
    <property type="match status" value="1"/>
</dbReference>
<keyword evidence="2" id="KW-0472">Membrane</keyword>
<dbReference type="CDD" id="cd07185">
    <property type="entry name" value="OmpA_C-like"/>
    <property type="match status" value="1"/>
</dbReference>
<dbReference type="InterPro" id="IPR006665">
    <property type="entry name" value="OmpA-like"/>
</dbReference>
<dbReference type="RefSeq" id="WP_343895227.1">
    <property type="nucleotide sequence ID" value="NZ_BAAAFZ010000026.1"/>
</dbReference>
<feature type="compositionally biased region" description="Low complexity" evidence="3">
    <location>
        <begin position="81"/>
        <end position="112"/>
    </location>
</feature>
<dbReference type="SUPFAM" id="SSF53850">
    <property type="entry name" value="Periplasmic binding protein-like II"/>
    <property type="match status" value="1"/>
</dbReference>
<feature type="region of interest" description="Disordered" evidence="3">
    <location>
        <begin position="56"/>
        <end position="120"/>
    </location>
</feature>
<dbReference type="Pfam" id="PF12849">
    <property type="entry name" value="PBP_like_2"/>
    <property type="match status" value="1"/>
</dbReference>
<dbReference type="CDD" id="cd13566">
    <property type="entry name" value="PBP2_phosphate"/>
    <property type="match status" value="1"/>
</dbReference>
<feature type="signal peptide" evidence="4">
    <location>
        <begin position="1"/>
        <end position="27"/>
    </location>
</feature>
<keyword evidence="7" id="KW-1185">Reference proteome</keyword>
<dbReference type="Gene3D" id="3.40.190.10">
    <property type="entry name" value="Periplasmic binding protein-like II"/>
    <property type="match status" value="2"/>
</dbReference>
<protein>
    <submittedName>
        <fullName evidence="6">Substrate-binding domain-containing protein</fullName>
    </submittedName>
</protein>
<comment type="caution">
    <text evidence="6">The sequence shown here is derived from an EMBL/GenBank/DDBJ whole genome shotgun (WGS) entry which is preliminary data.</text>
</comment>
<evidence type="ECO:0000256" key="1">
    <source>
        <dbReference type="ARBA" id="ARBA00022729"/>
    </source>
</evidence>
<organism evidence="6 7">
    <name type="scientific">Craurococcus roseus</name>
    <dbReference type="NCBI Taxonomy" id="77585"/>
    <lineage>
        <taxon>Bacteria</taxon>
        <taxon>Pseudomonadati</taxon>
        <taxon>Pseudomonadota</taxon>
        <taxon>Alphaproteobacteria</taxon>
        <taxon>Acetobacterales</taxon>
        <taxon>Acetobacteraceae</taxon>
        <taxon>Craurococcus</taxon>
    </lineage>
</organism>
<reference evidence="6 7" key="1">
    <citation type="journal article" date="2019" name="Int. J. Syst. Evol. Microbiol.">
        <title>The Global Catalogue of Microorganisms (GCM) 10K type strain sequencing project: providing services to taxonomists for standard genome sequencing and annotation.</title>
        <authorList>
            <consortium name="The Broad Institute Genomics Platform"/>
            <consortium name="The Broad Institute Genome Sequencing Center for Infectious Disease"/>
            <person name="Wu L."/>
            <person name="Ma J."/>
        </authorList>
    </citation>
    <scope>NUCLEOTIDE SEQUENCE [LARGE SCALE GENOMIC DNA]</scope>
    <source>
        <strain evidence="6 7">JCM 9933</strain>
    </source>
</reference>
<dbReference type="InterPro" id="IPR036737">
    <property type="entry name" value="OmpA-like_sf"/>
</dbReference>
<dbReference type="Proteomes" id="UP001501588">
    <property type="component" value="Unassembled WGS sequence"/>
</dbReference>
<accession>A0ABN1F584</accession>
<dbReference type="InterPro" id="IPR024370">
    <property type="entry name" value="PBP_domain"/>
</dbReference>
<evidence type="ECO:0000313" key="6">
    <source>
        <dbReference type="EMBL" id="GAA0582290.1"/>
    </source>
</evidence>
<proteinExistence type="predicted"/>
<name>A0ABN1F584_9PROT</name>
<dbReference type="PROSITE" id="PS51123">
    <property type="entry name" value="OMPA_2"/>
    <property type="match status" value="1"/>
</dbReference>
<dbReference type="Pfam" id="PF00691">
    <property type="entry name" value="OmpA"/>
    <property type="match status" value="1"/>
</dbReference>
<dbReference type="PANTHER" id="PTHR30570">
    <property type="entry name" value="PERIPLASMIC PHOSPHATE BINDING COMPONENT OF PHOSPHATE ABC TRANSPORTER"/>
    <property type="match status" value="1"/>
</dbReference>
<dbReference type="SUPFAM" id="SSF103088">
    <property type="entry name" value="OmpA-like"/>
    <property type="match status" value="1"/>
</dbReference>
<gene>
    <name evidence="6" type="ORF">GCM10009416_20870</name>
</gene>
<evidence type="ECO:0000256" key="2">
    <source>
        <dbReference type="PROSITE-ProRule" id="PRU00473"/>
    </source>
</evidence>
<evidence type="ECO:0000256" key="4">
    <source>
        <dbReference type="SAM" id="SignalP"/>
    </source>
</evidence>
<evidence type="ECO:0000259" key="5">
    <source>
        <dbReference type="PROSITE" id="PS51123"/>
    </source>
</evidence>